<dbReference type="AlphaFoldDB" id="M3AH37"/>
<name>M3AH37_PSEFD</name>
<evidence type="ECO:0000313" key="1">
    <source>
        <dbReference type="EMBL" id="EME83881.1"/>
    </source>
</evidence>
<gene>
    <name evidence="1" type="ORF">MYCFIDRAFT_210724</name>
</gene>
<accession>M3AH37</accession>
<dbReference type="HOGENOM" id="CLU_1816626_0_0_1"/>
<evidence type="ECO:0000313" key="2">
    <source>
        <dbReference type="Proteomes" id="UP000016932"/>
    </source>
</evidence>
<dbReference type="Proteomes" id="UP000016932">
    <property type="component" value="Unassembled WGS sequence"/>
</dbReference>
<dbReference type="PANTHER" id="PTHR47784">
    <property type="entry name" value="STEROL UPTAKE CONTROL PROTEIN 2"/>
    <property type="match status" value="1"/>
</dbReference>
<organism evidence="1 2">
    <name type="scientific">Pseudocercospora fijiensis (strain CIRAD86)</name>
    <name type="common">Black leaf streak disease fungus</name>
    <name type="synonym">Mycosphaerella fijiensis</name>
    <dbReference type="NCBI Taxonomy" id="383855"/>
    <lineage>
        <taxon>Eukaryota</taxon>
        <taxon>Fungi</taxon>
        <taxon>Dikarya</taxon>
        <taxon>Ascomycota</taxon>
        <taxon>Pezizomycotina</taxon>
        <taxon>Dothideomycetes</taxon>
        <taxon>Dothideomycetidae</taxon>
        <taxon>Mycosphaerellales</taxon>
        <taxon>Mycosphaerellaceae</taxon>
        <taxon>Pseudocercospora</taxon>
    </lineage>
</organism>
<reference evidence="1 2" key="1">
    <citation type="journal article" date="2012" name="PLoS Pathog.">
        <title>Diverse lifestyles and strategies of plant pathogenesis encoded in the genomes of eighteen Dothideomycetes fungi.</title>
        <authorList>
            <person name="Ohm R.A."/>
            <person name="Feau N."/>
            <person name="Henrissat B."/>
            <person name="Schoch C.L."/>
            <person name="Horwitz B.A."/>
            <person name="Barry K.W."/>
            <person name="Condon B.J."/>
            <person name="Copeland A.C."/>
            <person name="Dhillon B."/>
            <person name="Glaser F."/>
            <person name="Hesse C.N."/>
            <person name="Kosti I."/>
            <person name="LaButti K."/>
            <person name="Lindquist E.A."/>
            <person name="Lucas S."/>
            <person name="Salamov A.A."/>
            <person name="Bradshaw R.E."/>
            <person name="Ciuffetti L."/>
            <person name="Hamelin R.C."/>
            <person name="Kema G.H.J."/>
            <person name="Lawrence C."/>
            <person name="Scott J.A."/>
            <person name="Spatafora J.W."/>
            <person name="Turgeon B.G."/>
            <person name="de Wit P.J.G.M."/>
            <person name="Zhong S."/>
            <person name="Goodwin S.B."/>
            <person name="Grigoriev I.V."/>
        </authorList>
    </citation>
    <scope>NUCLEOTIDE SEQUENCE [LARGE SCALE GENOMIC DNA]</scope>
    <source>
        <strain evidence="1 2">CIRAD86</strain>
    </source>
</reference>
<dbReference type="PANTHER" id="PTHR47784:SF5">
    <property type="entry name" value="STEROL UPTAKE CONTROL PROTEIN 2"/>
    <property type="match status" value="1"/>
</dbReference>
<protein>
    <submittedName>
        <fullName evidence="1">Uncharacterized protein</fullName>
    </submittedName>
</protein>
<dbReference type="STRING" id="383855.M3AH37"/>
<dbReference type="GO" id="GO:0001228">
    <property type="term" value="F:DNA-binding transcription activator activity, RNA polymerase II-specific"/>
    <property type="evidence" value="ECO:0007669"/>
    <property type="project" value="TreeGrafter"/>
</dbReference>
<dbReference type="GeneID" id="19337177"/>
<proteinExistence type="predicted"/>
<dbReference type="EMBL" id="KB446557">
    <property type="protein sequence ID" value="EME83881.1"/>
    <property type="molecule type" value="Genomic_DNA"/>
</dbReference>
<dbReference type="InterPro" id="IPR053157">
    <property type="entry name" value="Sterol_Uptake_Regulator"/>
</dbReference>
<sequence length="142" mass="15981">MLGVEAMIYEERRSCAIVLAELKQIYQTVLQTQGGCSVANILCFPKQDSTTFAGLIKRKVPQALIILAYYCVLLNVLDDRWWIQGWAARVLTDVIGDLDEVWKHWVEWPVEHVIMKQHQPGVLTSVPVTSTDESASIAALLL</sequence>
<dbReference type="RefSeq" id="XP_007924505.1">
    <property type="nucleotide sequence ID" value="XM_007926314.1"/>
</dbReference>
<dbReference type="OrthoDB" id="3546279at2759"/>
<dbReference type="eggNOG" id="ENOG502SP5N">
    <property type="taxonomic scope" value="Eukaryota"/>
</dbReference>
<dbReference type="VEuPathDB" id="FungiDB:MYCFIDRAFT_210724"/>
<keyword evidence="2" id="KW-1185">Reference proteome</keyword>
<dbReference type="KEGG" id="pfj:MYCFIDRAFT_210724"/>